<feature type="domain" description="GP-PDE" evidence="7">
    <location>
        <begin position="40"/>
        <end position="348"/>
    </location>
</feature>
<feature type="chain" id="PRO_5045444256" description="glycerophosphodiester phosphodiesterase" evidence="6">
    <location>
        <begin position="27"/>
        <end position="351"/>
    </location>
</feature>
<gene>
    <name evidence="8" type="ORF">KCG44_10820</name>
</gene>
<dbReference type="PROSITE" id="PS51704">
    <property type="entry name" value="GP_PDE"/>
    <property type="match status" value="1"/>
</dbReference>
<dbReference type="PANTHER" id="PTHR43620:SF7">
    <property type="entry name" value="GLYCEROPHOSPHODIESTER PHOSPHODIESTERASE GDPD5-RELATED"/>
    <property type="match status" value="1"/>
</dbReference>
<proteinExistence type="inferred from homology"/>
<evidence type="ECO:0000256" key="3">
    <source>
        <dbReference type="ARBA" id="ARBA00022798"/>
    </source>
</evidence>
<dbReference type="Proteomes" id="UP000722336">
    <property type="component" value="Unassembled WGS sequence"/>
</dbReference>
<comment type="catalytic activity">
    <reaction evidence="5">
        <text>a sn-glycero-3-phosphodiester + H2O = an alcohol + sn-glycerol 3-phosphate + H(+)</text>
        <dbReference type="Rhea" id="RHEA:12969"/>
        <dbReference type="ChEBI" id="CHEBI:15377"/>
        <dbReference type="ChEBI" id="CHEBI:15378"/>
        <dbReference type="ChEBI" id="CHEBI:30879"/>
        <dbReference type="ChEBI" id="CHEBI:57597"/>
        <dbReference type="ChEBI" id="CHEBI:83408"/>
        <dbReference type="EC" id="3.1.4.46"/>
    </reaction>
</comment>
<keyword evidence="9" id="KW-1185">Reference proteome</keyword>
<keyword evidence="3" id="KW-0319">Glycerol metabolism</keyword>
<organism evidence="8 9">
    <name type="scientific">Pacificimonas pallii</name>
    <dbReference type="NCBI Taxonomy" id="2827236"/>
    <lineage>
        <taxon>Bacteria</taxon>
        <taxon>Pseudomonadati</taxon>
        <taxon>Pseudomonadota</taxon>
        <taxon>Alphaproteobacteria</taxon>
        <taxon>Sphingomonadales</taxon>
        <taxon>Sphingosinicellaceae</taxon>
        <taxon>Pacificimonas</taxon>
    </lineage>
</organism>
<dbReference type="Pfam" id="PF03009">
    <property type="entry name" value="GDPD"/>
    <property type="match status" value="1"/>
</dbReference>
<keyword evidence="6" id="KW-0732">Signal</keyword>
<evidence type="ECO:0000313" key="9">
    <source>
        <dbReference type="Proteomes" id="UP000722336"/>
    </source>
</evidence>
<dbReference type="InterPro" id="IPR030395">
    <property type="entry name" value="GP_PDE_dom"/>
</dbReference>
<evidence type="ECO:0000256" key="5">
    <source>
        <dbReference type="ARBA" id="ARBA00047512"/>
    </source>
</evidence>
<accession>A0ABS6SFW9</accession>
<dbReference type="EC" id="3.1.4.46" evidence="2"/>
<evidence type="ECO:0000256" key="6">
    <source>
        <dbReference type="SAM" id="SignalP"/>
    </source>
</evidence>
<reference evidence="8 9" key="1">
    <citation type="submission" date="2021-04" db="EMBL/GenBank/DDBJ databases">
        <authorList>
            <person name="Pira H."/>
            <person name="Risdian C."/>
            <person name="Wink J."/>
        </authorList>
    </citation>
    <scope>NUCLEOTIDE SEQUENCE [LARGE SCALE GENOMIC DNA]</scope>
    <source>
        <strain evidence="8 9">WHA3</strain>
    </source>
</reference>
<protein>
    <recommendedName>
        <fullName evidence="2">glycerophosphodiester phosphodiesterase</fullName>
        <ecNumber evidence="2">3.1.4.46</ecNumber>
    </recommendedName>
</protein>
<evidence type="ECO:0000256" key="4">
    <source>
        <dbReference type="ARBA" id="ARBA00022801"/>
    </source>
</evidence>
<comment type="similarity">
    <text evidence="1">Belongs to the glycerophosphoryl diester phosphodiesterase family.</text>
</comment>
<name>A0ABS6SFW9_9SPHN</name>
<evidence type="ECO:0000256" key="2">
    <source>
        <dbReference type="ARBA" id="ARBA00012247"/>
    </source>
</evidence>
<dbReference type="PANTHER" id="PTHR43620">
    <property type="entry name" value="GLYCEROPHOSPHORYL DIESTER PHOSPHODIESTERASE"/>
    <property type="match status" value="1"/>
</dbReference>
<keyword evidence="4" id="KW-0378">Hydrolase</keyword>
<evidence type="ECO:0000313" key="8">
    <source>
        <dbReference type="EMBL" id="MBV7257275.1"/>
    </source>
</evidence>
<feature type="signal peptide" evidence="6">
    <location>
        <begin position="1"/>
        <end position="26"/>
    </location>
</feature>
<sequence length="351" mass="37436">MRNAAILFLLLSACHAAPAVPAPVTAAVPAREAMTAPAVPLIIAHRGASGELPEHTIAAYERAIALGADYIEPDLVMTKDGILVARHENEISGTTDVADRPEFADRRTTKTIDGRQVTGFFTEDFTFDELRRLRTRERLPQLRGTAYDGRYSIPPFADIVALAQARGVGIYPETKHPSYFAGIGLPLEPPLLHELAKAGWTDADAPVFIQSFETANLKALARRTGIRLVQLISAPDEAVPDGGGVSYADLLTPTGLAAIREYAVGIGPNKKLVIDEGRDTGLTKAAHNAGLVVHPWTFRAENVFLPAEFQGGDDPDGRGDIAAEICAHVAVGVDGLFADHVAEAVAARRGC</sequence>
<comment type="caution">
    <text evidence="8">The sequence shown here is derived from an EMBL/GenBank/DDBJ whole genome shotgun (WGS) entry which is preliminary data.</text>
</comment>
<evidence type="ECO:0000259" key="7">
    <source>
        <dbReference type="PROSITE" id="PS51704"/>
    </source>
</evidence>
<evidence type="ECO:0000256" key="1">
    <source>
        <dbReference type="ARBA" id="ARBA00007277"/>
    </source>
</evidence>
<dbReference type="EMBL" id="JAGSPA010000003">
    <property type="protein sequence ID" value="MBV7257275.1"/>
    <property type="molecule type" value="Genomic_DNA"/>
</dbReference>